<dbReference type="Pfam" id="PF08244">
    <property type="entry name" value="Glyco_hydro_32C"/>
    <property type="match status" value="1"/>
</dbReference>
<dbReference type="InterPro" id="IPR013320">
    <property type="entry name" value="ConA-like_dom_sf"/>
</dbReference>
<feature type="region of interest" description="Disordered" evidence="1">
    <location>
        <begin position="44"/>
        <end position="67"/>
    </location>
</feature>
<dbReference type="Proteomes" id="UP000815325">
    <property type="component" value="Unassembled WGS sequence"/>
</dbReference>
<gene>
    <name evidence="3" type="ORF">DUNSADRAFT_10314</name>
</gene>
<feature type="region of interest" description="Disordered" evidence="1">
    <location>
        <begin position="1"/>
        <end position="23"/>
    </location>
</feature>
<keyword evidence="4" id="KW-1185">Reference proteome</keyword>
<feature type="compositionally biased region" description="Low complexity" evidence="1">
    <location>
        <begin position="280"/>
        <end position="293"/>
    </location>
</feature>
<feature type="compositionally biased region" description="Polar residues" evidence="1">
    <location>
        <begin position="215"/>
        <end position="224"/>
    </location>
</feature>
<dbReference type="InterPro" id="IPR013189">
    <property type="entry name" value="Glyco_hydro_32_C"/>
</dbReference>
<protein>
    <recommendedName>
        <fullName evidence="2">Glycosyl hydrolase family 32 C-terminal domain-containing protein</fullName>
    </recommendedName>
</protein>
<proteinExistence type="predicted"/>
<dbReference type="EMBL" id="MU069814">
    <property type="protein sequence ID" value="KAF5833382.1"/>
    <property type="molecule type" value="Genomic_DNA"/>
</dbReference>
<evidence type="ECO:0000313" key="4">
    <source>
        <dbReference type="Proteomes" id="UP000815325"/>
    </source>
</evidence>
<feature type="domain" description="Glycosyl hydrolase family 32 C-terminal" evidence="2">
    <location>
        <begin position="75"/>
        <end position="123"/>
    </location>
</feature>
<feature type="region of interest" description="Disordered" evidence="1">
    <location>
        <begin position="127"/>
        <end position="234"/>
    </location>
</feature>
<dbReference type="Gene3D" id="2.60.120.560">
    <property type="entry name" value="Exo-inulinase, domain 1"/>
    <property type="match status" value="1"/>
</dbReference>
<accession>A0ABQ7GFK6</accession>
<evidence type="ECO:0000259" key="2">
    <source>
        <dbReference type="Pfam" id="PF08244"/>
    </source>
</evidence>
<name>A0ABQ7GFK6_DUNSA</name>
<feature type="compositionally biased region" description="Polar residues" evidence="1">
    <location>
        <begin position="46"/>
        <end position="67"/>
    </location>
</feature>
<organism evidence="3 4">
    <name type="scientific">Dunaliella salina</name>
    <name type="common">Green alga</name>
    <name type="synonym">Protococcus salinus</name>
    <dbReference type="NCBI Taxonomy" id="3046"/>
    <lineage>
        <taxon>Eukaryota</taxon>
        <taxon>Viridiplantae</taxon>
        <taxon>Chlorophyta</taxon>
        <taxon>core chlorophytes</taxon>
        <taxon>Chlorophyceae</taxon>
        <taxon>CS clade</taxon>
        <taxon>Chlamydomonadales</taxon>
        <taxon>Dunaliellaceae</taxon>
        <taxon>Dunaliella</taxon>
    </lineage>
</organism>
<dbReference type="SUPFAM" id="SSF49899">
    <property type="entry name" value="Concanavalin A-like lectins/glucanases"/>
    <property type="match status" value="1"/>
</dbReference>
<feature type="compositionally biased region" description="Low complexity" evidence="1">
    <location>
        <begin position="127"/>
        <end position="139"/>
    </location>
</feature>
<evidence type="ECO:0000313" key="3">
    <source>
        <dbReference type="EMBL" id="KAF5833382.1"/>
    </source>
</evidence>
<feature type="compositionally biased region" description="Basic and acidic residues" evidence="1">
    <location>
        <begin position="263"/>
        <end position="273"/>
    </location>
</feature>
<evidence type="ECO:0000256" key="1">
    <source>
        <dbReference type="SAM" id="MobiDB-lite"/>
    </source>
</evidence>
<sequence>MAESKGIRLKQEVSMHGDHDAEHQPLDVRGCHAVGGQLELWEGMDANTNGAPSTSNDDNSELAQASRSGMAASKAAVGGTLQPIKLRVFLDHSMLEAFTSTGQVLTTRVYHHEVEDHPLDLFERAAAAAKATSRPKSPAYQAREPTPEGTLASMQANNSPPADRQEKSPEPEVVTSTGPTEVVYADEAREKSPAAAQEESSPESIPLAGRARSPSEASEGSPNNGAPDLPPSLELAAFGVDSGMSGVAGYKLAPIWQEDKITDDMEARARENFSKAGTRQQQQQQQQQQQVAA</sequence>
<comment type="caution">
    <text evidence="3">The sequence shown here is derived from an EMBL/GenBank/DDBJ whole genome shotgun (WGS) entry which is preliminary data.</text>
</comment>
<feature type="region of interest" description="Disordered" evidence="1">
    <location>
        <begin position="263"/>
        <end position="293"/>
    </location>
</feature>
<reference evidence="3" key="1">
    <citation type="submission" date="2017-08" db="EMBL/GenBank/DDBJ databases">
        <authorList>
            <person name="Polle J.E."/>
            <person name="Barry K."/>
            <person name="Cushman J."/>
            <person name="Schmutz J."/>
            <person name="Tran D."/>
            <person name="Hathwaick L.T."/>
            <person name="Yim W.C."/>
            <person name="Jenkins J."/>
            <person name="Mckie-Krisberg Z.M."/>
            <person name="Prochnik S."/>
            <person name="Lindquist E."/>
            <person name="Dockter R.B."/>
            <person name="Adam C."/>
            <person name="Molina H."/>
            <person name="Bunkerborg J."/>
            <person name="Jin E."/>
            <person name="Buchheim M."/>
            <person name="Magnuson J."/>
        </authorList>
    </citation>
    <scope>NUCLEOTIDE SEQUENCE</scope>
    <source>
        <strain evidence="3">CCAP 19/18</strain>
    </source>
</reference>